<evidence type="ECO:0000313" key="3">
    <source>
        <dbReference type="Proteomes" id="UP000660262"/>
    </source>
</evidence>
<protein>
    <submittedName>
        <fullName evidence="2">Uncharacterized protein</fullName>
    </submittedName>
</protein>
<reference evidence="2" key="1">
    <citation type="submission" date="2020-10" db="EMBL/GenBank/DDBJ databases">
        <title>Unveiling of a novel bifunctional photoreceptor, Dualchrome1, isolated from a cosmopolitan green alga.</title>
        <authorList>
            <person name="Suzuki S."/>
            <person name="Kawachi M."/>
        </authorList>
    </citation>
    <scope>NUCLEOTIDE SEQUENCE</scope>
    <source>
        <strain evidence="2">NIES 2893</strain>
    </source>
</reference>
<gene>
    <name evidence="2" type="ORF">PPROV_000990800</name>
</gene>
<keyword evidence="3" id="KW-1185">Reference proteome</keyword>
<sequence length="571" mass="62232">MARVDGASADRGVDRSRWGTQYDSDDSDDNASPSLPARVAPSSLVAPAAPPHAPTSSPPSSSSPPLSGGEEVIANDDGDKHKKTDLASGTVAILEQAASMPPIEAVRALRTCIAQCPPDAKSRLLQIRKAMRVPVKNLTAEYLAGYWTDLIMNAEAPNGLSSRDGRLLKPVPQEIRMFERDEYAHAVHAGYVRGREKETRELLYAAWCRGRAPGRHVLATVRSFAFVTLGTVFKDDMPSAALHQGGEAAGNLALQQALKDARTAVAFLPDKANDTWPRAHVALATALEAVSDTTAAALAARRAFERDADDEEARAVLKRLAKALPTKHRELLLKNGADALESWLEEERQEKLPDFLRERPKYYHYFEWMRERLEEHYPALPEEVMDKMLTMEAGELDLLLCYPKALQGQVEEYLDVYRSNGGEYLMSYQSPHLTWEEVKAMKGAGTTGLGMGYSAPGEGFVDATRDTNHAMLGASGDGRLTEAERLGLPMATELPPDAARDAYVVEEGTREYMEELETYKADHNGALPSETAGVAGTRRGAILKAAETAAMDVTNKPVGFLDDADDLDGVD</sequence>
<dbReference type="InterPro" id="IPR011990">
    <property type="entry name" value="TPR-like_helical_dom_sf"/>
</dbReference>
<name>A0A830HW53_9CHLO</name>
<comment type="caution">
    <text evidence="2">The sequence shown here is derived from an EMBL/GenBank/DDBJ whole genome shotgun (WGS) entry which is preliminary data.</text>
</comment>
<feature type="compositionally biased region" description="Pro residues" evidence="1">
    <location>
        <begin position="48"/>
        <end position="57"/>
    </location>
</feature>
<organism evidence="2 3">
    <name type="scientific">Pycnococcus provasolii</name>
    <dbReference type="NCBI Taxonomy" id="41880"/>
    <lineage>
        <taxon>Eukaryota</taxon>
        <taxon>Viridiplantae</taxon>
        <taxon>Chlorophyta</taxon>
        <taxon>Pseudoscourfieldiophyceae</taxon>
        <taxon>Pseudoscourfieldiales</taxon>
        <taxon>Pycnococcaceae</taxon>
        <taxon>Pycnococcus</taxon>
    </lineage>
</organism>
<feature type="compositionally biased region" description="Low complexity" evidence="1">
    <location>
        <begin position="58"/>
        <end position="67"/>
    </location>
</feature>
<feature type="region of interest" description="Disordered" evidence="1">
    <location>
        <begin position="1"/>
        <end position="83"/>
    </location>
</feature>
<proteinExistence type="predicted"/>
<feature type="compositionally biased region" description="Low complexity" evidence="1">
    <location>
        <begin position="36"/>
        <end position="47"/>
    </location>
</feature>
<dbReference type="EMBL" id="BNJQ01000033">
    <property type="protein sequence ID" value="GHP11178.1"/>
    <property type="molecule type" value="Genomic_DNA"/>
</dbReference>
<dbReference type="AlphaFoldDB" id="A0A830HW53"/>
<evidence type="ECO:0000313" key="2">
    <source>
        <dbReference type="EMBL" id="GHP11178.1"/>
    </source>
</evidence>
<accession>A0A830HW53</accession>
<evidence type="ECO:0000256" key="1">
    <source>
        <dbReference type="SAM" id="MobiDB-lite"/>
    </source>
</evidence>
<dbReference type="Gene3D" id="1.25.40.10">
    <property type="entry name" value="Tetratricopeptide repeat domain"/>
    <property type="match status" value="1"/>
</dbReference>
<dbReference type="Proteomes" id="UP000660262">
    <property type="component" value="Unassembled WGS sequence"/>
</dbReference>
<dbReference type="OrthoDB" id="629492at2759"/>